<dbReference type="InterPro" id="IPR007080">
    <property type="entry name" value="RNA_pol_Rpb1_1"/>
</dbReference>
<accession>A0A2Z4YX86</accession>
<keyword evidence="4 7" id="KW-0548">Nucleotidyltransferase</keyword>
<dbReference type="InterPro" id="IPR000722">
    <property type="entry name" value="RNA_pol_asu"/>
</dbReference>
<keyword evidence="2 7" id="KW-0240">DNA-directed RNA polymerase</keyword>
<gene>
    <name evidence="9" type="primary">rpoC1</name>
</gene>
<dbReference type="PANTHER" id="PTHR19376">
    <property type="entry name" value="DNA-DIRECTED RNA POLYMERASE"/>
    <property type="match status" value="1"/>
</dbReference>
<dbReference type="InterPro" id="IPR045867">
    <property type="entry name" value="DNA-dir_RpoC_beta_prime"/>
</dbReference>
<dbReference type="EC" id="2.7.7.6" evidence="7"/>
<evidence type="ECO:0000256" key="5">
    <source>
        <dbReference type="ARBA" id="ARBA00023163"/>
    </source>
</evidence>
<dbReference type="Gene3D" id="4.10.860.120">
    <property type="entry name" value="RNA polymerase II, clamp domain"/>
    <property type="match status" value="1"/>
</dbReference>
<dbReference type="RefSeq" id="YP_009503400.1">
    <property type="nucleotide sequence ID" value="NC_038187.1"/>
</dbReference>
<geneLocation type="chloroplast" evidence="9"/>
<dbReference type="GO" id="GO:0003899">
    <property type="term" value="F:DNA-directed RNA polymerase activity"/>
    <property type="evidence" value="ECO:0007669"/>
    <property type="project" value="UniProtKB-EC"/>
</dbReference>
<comment type="function">
    <text evidence="1 7">DNA-dependent RNA polymerase catalyzes the transcription of DNA into RNA using the four ribonucleoside triphosphates as substrates.</text>
</comment>
<dbReference type="SMART" id="SM00663">
    <property type="entry name" value="RPOLA_N"/>
    <property type="match status" value="1"/>
</dbReference>
<dbReference type="SUPFAM" id="SSF64484">
    <property type="entry name" value="beta and beta-prime subunits of DNA dependent RNA-polymerase"/>
    <property type="match status" value="1"/>
</dbReference>
<dbReference type="AlphaFoldDB" id="A0A2Z4YX86"/>
<dbReference type="PANTHER" id="PTHR19376:SF54">
    <property type="entry name" value="DNA-DIRECTED RNA POLYMERASE SUBUNIT BETA"/>
    <property type="match status" value="1"/>
</dbReference>
<dbReference type="Pfam" id="PF04983">
    <property type="entry name" value="RNA_pol_Rpb1_3"/>
    <property type="match status" value="1"/>
</dbReference>
<keyword evidence="9" id="KW-0150">Chloroplast</keyword>
<evidence type="ECO:0000256" key="3">
    <source>
        <dbReference type="ARBA" id="ARBA00022679"/>
    </source>
</evidence>
<protein>
    <recommendedName>
        <fullName evidence="7">DNA-directed RNA polymerase subunit</fullName>
        <ecNumber evidence="7">2.7.7.6</ecNumber>
    </recommendedName>
</protein>
<dbReference type="Pfam" id="PF00623">
    <property type="entry name" value="RNA_pol_Rpb1_2"/>
    <property type="match status" value="1"/>
</dbReference>
<dbReference type="GO" id="GO:0006351">
    <property type="term" value="P:DNA-templated transcription"/>
    <property type="evidence" value="ECO:0007669"/>
    <property type="project" value="InterPro"/>
</dbReference>
<evidence type="ECO:0000313" key="9">
    <source>
        <dbReference type="EMBL" id="AXA45458.1"/>
    </source>
</evidence>
<proteinExistence type="inferred from homology"/>
<comment type="similarity">
    <text evidence="7">Belongs to the RNA polymerase beta' chain family.</text>
</comment>
<keyword evidence="5 7" id="KW-0804">Transcription</keyword>
<dbReference type="InterPro" id="IPR006592">
    <property type="entry name" value="RNA_pol_N"/>
</dbReference>
<feature type="domain" description="RNA polymerase N-terminal" evidence="8">
    <location>
        <begin position="217"/>
        <end position="496"/>
    </location>
</feature>
<dbReference type="InterPro" id="IPR042102">
    <property type="entry name" value="RNA_pol_Rpb1_3_sf"/>
</dbReference>
<reference evidence="9" key="1">
    <citation type="journal article" date="2018" name="J. Appl. Phycol.">
        <title>Intrageneric chloroplast genome comparison in the genus Euglena (Phylum: Euglenophyta) with annotated chloroplast genomes of Euglena hiemalis and Euglena clara.</title>
        <authorList>
            <person name="Ellala Hewadikaramge M."/>
            <person name="Linton E."/>
        </authorList>
    </citation>
    <scope>NUCLEOTIDE SEQUENCE</scope>
    <source>
        <strain evidence="9">SAG 25.98</strain>
    </source>
</reference>
<dbReference type="EMBL" id="MF630936">
    <property type="protein sequence ID" value="AXA45458.1"/>
    <property type="molecule type" value="Genomic_DNA"/>
</dbReference>
<dbReference type="Gene3D" id="1.10.40.90">
    <property type="match status" value="1"/>
</dbReference>
<sequence>MKEYIKIGLASPRKILNWTERALPNGELIGEIYKSESINHSNSKPILGGLFCEKVFGPSKDWECYCKKYKNVQRKINNNKSINICPKCNVEITESKVRNYRMGIKLSSLVIHTWYIQGIPCYIINIILNKTLKETTKIATNKAYIKLVNKKKENYITGVDAINYLLKKIKLEKTYIENLEQLFNKGFNKDKYEKRKNQYKKRLKIINFFIQNKTKPNWMIIKYLPVLPPNLRPIVKLQDKSIIITDLNFLYGDIITINNKITKLRKMHVPETFLSNEKYILQEKVNKLIKNEKAQKFLTKKKKEEKVQNLKSLTKNLQGKRGLFRENILGKTVDYSGRSVIIVEPNLKLAECGIPKEIRIELLQPFILKKLLQLKIVNSIREGKKVLKEDKIIINKIIEKHYVLLNRAPTLHRIGIQAFQPLITLEKAIQLHPLVCSAFNADFDGDQMGIHIPLSLKAQSEARTLMISTNNFSSPATGQPNISPSQDMVLGCYFLTIENGSLSYLLKKIVRVNYNNIIKAINEYKKENLTIHDYIWINTNNFNKRKKVIKNYLKRTTTGRILFNNILIELI</sequence>
<keyword evidence="9" id="KW-0934">Plastid</keyword>
<dbReference type="InterPro" id="IPR044893">
    <property type="entry name" value="RNA_pol_Rpb1_clamp_domain"/>
</dbReference>
<keyword evidence="3 7" id="KW-0808">Transferase</keyword>
<dbReference type="Pfam" id="PF04997">
    <property type="entry name" value="RNA_pol_Rpb1_1"/>
    <property type="match status" value="1"/>
</dbReference>
<dbReference type="GO" id="GO:0000428">
    <property type="term" value="C:DNA-directed RNA polymerase complex"/>
    <property type="evidence" value="ECO:0007669"/>
    <property type="project" value="UniProtKB-KW"/>
</dbReference>
<evidence type="ECO:0000256" key="4">
    <source>
        <dbReference type="ARBA" id="ARBA00022695"/>
    </source>
</evidence>
<dbReference type="Gene3D" id="1.10.274.100">
    <property type="entry name" value="RNA polymerase Rpb1, domain 3"/>
    <property type="match status" value="1"/>
</dbReference>
<evidence type="ECO:0000259" key="8">
    <source>
        <dbReference type="SMART" id="SM00663"/>
    </source>
</evidence>
<organism evidence="9">
    <name type="scientific">Euglena clara</name>
    <dbReference type="NCBI Taxonomy" id="215708"/>
    <lineage>
        <taxon>Eukaryota</taxon>
        <taxon>Discoba</taxon>
        <taxon>Euglenozoa</taxon>
        <taxon>Euglenida</taxon>
        <taxon>Spirocuta</taxon>
        <taxon>Euglenophyceae</taxon>
        <taxon>Euglenales</taxon>
        <taxon>Euglenaceae</taxon>
        <taxon>Euglena</taxon>
    </lineage>
</organism>
<evidence type="ECO:0000256" key="7">
    <source>
        <dbReference type="RuleBase" id="RU004279"/>
    </source>
</evidence>
<evidence type="ECO:0000256" key="1">
    <source>
        <dbReference type="ARBA" id="ARBA00004026"/>
    </source>
</evidence>
<dbReference type="InterPro" id="IPR007066">
    <property type="entry name" value="RNA_pol_Rpb1_3"/>
</dbReference>
<evidence type="ECO:0000256" key="2">
    <source>
        <dbReference type="ARBA" id="ARBA00022478"/>
    </source>
</evidence>
<dbReference type="Gene3D" id="2.40.40.20">
    <property type="match status" value="1"/>
</dbReference>
<dbReference type="GeneID" id="37542320"/>
<comment type="catalytic activity">
    <reaction evidence="6 7">
        <text>RNA(n) + a ribonucleoside 5'-triphosphate = RNA(n+1) + diphosphate</text>
        <dbReference type="Rhea" id="RHEA:21248"/>
        <dbReference type="Rhea" id="RHEA-COMP:14527"/>
        <dbReference type="Rhea" id="RHEA-COMP:17342"/>
        <dbReference type="ChEBI" id="CHEBI:33019"/>
        <dbReference type="ChEBI" id="CHEBI:61557"/>
        <dbReference type="ChEBI" id="CHEBI:140395"/>
        <dbReference type="EC" id="2.7.7.6"/>
    </reaction>
</comment>
<name>A0A2Z4YX86_9EUGL</name>
<dbReference type="GO" id="GO:0003677">
    <property type="term" value="F:DNA binding"/>
    <property type="evidence" value="ECO:0007669"/>
    <property type="project" value="InterPro"/>
</dbReference>
<evidence type="ECO:0000256" key="6">
    <source>
        <dbReference type="ARBA" id="ARBA00048552"/>
    </source>
</evidence>